<dbReference type="eggNOG" id="ENOG50339A8">
    <property type="taxonomic scope" value="Bacteria"/>
</dbReference>
<dbReference type="STRING" id="714943.Mucpa_2306"/>
<organism evidence="2 3">
    <name type="scientific">Mucilaginibacter paludis DSM 18603</name>
    <dbReference type="NCBI Taxonomy" id="714943"/>
    <lineage>
        <taxon>Bacteria</taxon>
        <taxon>Pseudomonadati</taxon>
        <taxon>Bacteroidota</taxon>
        <taxon>Sphingobacteriia</taxon>
        <taxon>Sphingobacteriales</taxon>
        <taxon>Sphingobacteriaceae</taxon>
        <taxon>Mucilaginibacter</taxon>
    </lineage>
</organism>
<dbReference type="HOGENOM" id="CLU_138484_0_0_10"/>
<dbReference type="RefSeq" id="WP_008506519.1">
    <property type="nucleotide sequence ID" value="NZ_CM001403.1"/>
</dbReference>
<evidence type="ECO:0000256" key="1">
    <source>
        <dbReference type="SAM" id="Coils"/>
    </source>
</evidence>
<reference evidence="2" key="1">
    <citation type="submission" date="2011-09" db="EMBL/GenBank/DDBJ databases">
        <title>The permanent draft genome of Mucilaginibacter paludis DSM 18603.</title>
        <authorList>
            <consortium name="US DOE Joint Genome Institute (JGI-PGF)"/>
            <person name="Lucas S."/>
            <person name="Han J."/>
            <person name="Lapidus A."/>
            <person name="Bruce D."/>
            <person name="Goodwin L."/>
            <person name="Pitluck S."/>
            <person name="Peters L."/>
            <person name="Kyrpides N."/>
            <person name="Mavromatis K."/>
            <person name="Ivanova N."/>
            <person name="Mikhailova N."/>
            <person name="Held B."/>
            <person name="Detter J.C."/>
            <person name="Tapia R."/>
            <person name="Han C."/>
            <person name="Land M."/>
            <person name="Hauser L."/>
            <person name="Markowitz V."/>
            <person name="Cheng J.-F."/>
            <person name="Hugenholtz P."/>
            <person name="Woyke T."/>
            <person name="Wu D."/>
            <person name="Tindall B."/>
            <person name="Brambilla E."/>
            <person name="Klenk H.-P."/>
            <person name="Eisen J.A."/>
        </authorList>
    </citation>
    <scope>NUCLEOTIDE SEQUENCE [LARGE SCALE GENOMIC DNA]</scope>
    <source>
        <strain evidence="2">DSM 18603</strain>
    </source>
</reference>
<sequence>MKKIKTTLLTITTILCMAACQNEGDYKVIRKQVLDRHDQIMMDGEKAMNDKMMLDTLALSGLAKLKAQQPSLDTAAEHREIKRLTKKLDDADERMNDWMHNFKTDVDGKSNQEAVDYFNGQKTKIAQLDSLYKAVLKESTGYLRKFNLKADTTMKSMDHMKM</sequence>
<dbReference type="Proteomes" id="UP000002774">
    <property type="component" value="Chromosome"/>
</dbReference>
<keyword evidence="1" id="KW-0175">Coiled coil</keyword>
<feature type="coiled-coil region" evidence="1">
    <location>
        <begin position="74"/>
        <end position="101"/>
    </location>
</feature>
<keyword evidence="3" id="KW-1185">Reference proteome</keyword>
<proteinExistence type="predicted"/>
<dbReference type="EMBL" id="CM001403">
    <property type="protein sequence ID" value="EHQ26436.1"/>
    <property type="molecule type" value="Genomic_DNA"/>
</dbReference>
<protein>
    <submittedName>
        <fullName evidence="2">Uncharacterized protein</fullName>
    </submittedName>
</protein>
<dbReference type="OrthoDB" id="1436925at2"/>
<name>H1YHL3_9SPHI</name>
<dbReference type="AlphaFoldDB" id="H1YHL3"/>
<gene>
    <name evidence="2" type="ORF">Mucpa_2306</name>
</gene>
<evidence type="ECO:0000313" key="2">
    <source>
        <dbReference type="EMBL" id="EHQ26436.1"/>
    </source>
</evidence>
<evidence type="ECO:0000313" key="3">
    <source>
        <dbReference type="Proteomes" id="UP000002774"/>
    </source>
</evidence>
<accession>H1YHL3</accession>